<evidence type="ECO:0000313" key="2">
    <source>
        <dbReference type="Proteomes" id="UP001301958"/>
    </source>
</evidence>
<dbReference type="EMBL" id="MU865433">
    <property type="protein sequence ID" value="KAK4223263.1"/>
    <property type="molecule type" value="Genomic_DNA"/>
</dbReference>
<keyword evidence="2" id="KW-1185">Reference proteome</keyword>
<sequence>MSPPRPGIITVKSGISSPDLSSETFRKWYEQIHIPDVLATPKITSALRYRDKSNSSTLPFLAIYNVDDLNWLNQETCEFWKIPLHSDVLPADKQPIFTWAKFETEFYDLVSTTSDGSLAHAWSSLLAVRWERTPSHTDDYANVILKTLRRSLREVGVKDEIELTLFKADQSGICPPAMRKLDSDGGANSPSITKYLCLVCSC</sequence>
<evidence type="ECO:0000313" key="1">
    <source>
        <dbReference type="EMBL" id="KAK4223263.1"/>
    </source>
</evidence>
<gene>
    <name evidence="1" type="ORF">QBC38DRAFT_54264</name>
</gene>
<name>A0AAN7GS59_9PEZI</name>
<comment type="caution">
    <text evidence="1">The sequence shown here is derived from an EMBL/GenBank/DDBJ whole genome shotgun (WGS) entry which is preliminary data.</text>
</comment>
<reference evidence="1" key="2">
    <citation type="submission" date="2023-05" db="EMBL/GenBank/DDBJ databases">
        <authorList>
            <consortium name="Lawrence Berkeley National Laboratory"/>
            <person name="Steindorff A."/>
            <person name="Hensen N."/>
            <person name="Bonometti L."/>
            <person name="Westerberg I."/>
            <person name="Brannstrom I.O."/>
            <person name="Guillou S."/>
            <person name="Cros-Aarteil S."/>
            <person name="Calhoun S."/>
            <person name="Haridas S."/>
            <person name="Kuo A."/>
            <person name="Mondo S."/>
            <person name="Pangilinan J."/>
            <person name="Riley R."/>
            <person name="Labutti K."/>
            <person name="Andreopoulos B."/>
            <person name="Lipzen A."/>
            <person name="Chen C."/>
            <person name="Yanf M."/>
            <person name="Daum C."/>
            <person name="Ng V."/>
            <person name="Clum A."/>
            <person name="Ohm R."/>
            <person name="Martin F."/>
            <person name="Silar P."/>
            <person name="Natvig D."/>
            <person name="Lalanne C."/>
            <person name="Gautier V."/>
            <person name="Ament-Velasquez S.L."/>
            <person name="Kruys A."/>
            <person name="Hutchinson M.I."/>
            <person name="Powell A.J."/>
            <person name="Barry K."/>
            <person name="Miller A.N."/>
            <person name="Grigoriev I.V."/>
            <person name="Debuchy R."/>
            <person name="Gladieux P."/>
            <person name="Thoren M.H."/>
            <person name="Johannesson H."/>
        </authorList>
    </citation>
    <scope>NUCLEOTIDE SEQUENCE</scope>
    <source>
        <strain evidence="1">CBS 990.96</strain>
    </source>
</reference>
<protein>
    <recommendedName>
        <fullName evidence="3">EthD domain-containing protein</fullName>
    </recommendedName>
</protein>
<accession>A0AAN7GS59</accession>
<evidence type="ECO:0008006" key="3">
    <source>
        <dbReference type="Google" id="ProtNLM"/>
    </source>
</evidence>
<dbReference type="Proteomes" id="UP001301958">
    <property type="component" value="Unassembled WGS sequence"/>
</dbReference>
<dbReference type="AlphaFoldDB" id="A0AAN7GS59"/>
<organism evidence="1 2">
    <name type="scientific">Podospora fimiseda</name>
    <dbReference type="NCBI Taxonomy" id="252190"/>
    <lineage>
        <taxon>Eukaryota</taxon>
        <taxon>Fungi</taxon>
        <taxon>Dikarya</taxon>
        <taxon>Ascomycota</taxon>
        <taxon>Pezizomycotina</taxon>
        <taxon>Sordariomycetes</taxon>
        <taxon>Sordariomycetidae</taxon>
        <taxon>Sordariales</taxon>
        <taxon>Podosporaceae</taxon>
        <taxon>Podospora</taxon>
    </lineage>
</organism>
<proteinExistence type="predicted"/>
<reference evidence="1" key="1">
    <citation type="journal article" date="2023" name="Mol. Phylogenet. Evol.">
        <title>Genome-scale phylogeny and comparative genomics of the fungal order Sordariales.</title>
        <authorList>
            <person name="Hensen N."/>
            <person name="Bonometti L."/>
            <person name="Westerberg I."/>
            <person name="Brannstrom I.O."/>
            <person name="Guillou S."/>
            <person name="Cros-Aarteil S."/>
            <person name="Calhoun S."/>
            <person name="Haridas S."/>
            <person name="Kuo A."/>
            <person name="Mondo S."/>
            <person name="Pangilinan J."/>
            <person name="Riley R."/>
            <person name="LaButti K."/>
            <person name="Andreopoulos B."/>
            <person name="Lipzen A."/>
            <person name="Chen C."/>
            <person name="Yan M."/>
            <person name="Daum C."/>
            <person name="Ng V."/>
            <person name="Clum A."/>
            <person name="Steindorff A."/>
            <person name="Ohm R.A."/>
            <person name="Martin F."/>
            <person name="Silar P."/>
            <person name="Natvig D.O."/>
            <person name="Lalanne C."/>
            <person name="Gautier V."/>
            <person name="Ament-Velasquez S.L."/>
            <person name="Kruys A."/>
            <person name="Hutchinson M.I."/>
            <person name="Powell A.J."/>
            <person name="Barry K."/>
            <person name="Miller A.N."/>
            <person name="Grigoriev I.V."/>
            <person name="Debuchy R."/>
            <person name="Gladieux P."/>
            <person name="Hiltunen Thoren M."/>
            <person name="Johannesson H."/>
        </authorList>
    </citation>
    <scope>NUCLEOTIDE SEQUENCE</scope>
    <source>
        <strain evidence="1">CBS 990.96</strain>
    </source>
</reference>